<dbReference type="Gene3D" id="1.25.40.10">
    <property type="entry name" value="Tetratricopeptide repeat domain"/>
    <property type="match status" value="1"/>
</dbReference>
<feature type="repeat" description="TPR" evidence="1">
    <location>
        <begin position="778"/>
        <end position="811"/>
    </location>
</feature>
<evidence type="ECO:0000313" key="4">
    <source>
        <dbReference type="EMBL" id="MDW4822598.1"/>
    </source>
</evidence>
<protein>
    <submittedName>
        <fullName evidence="3">DUF115 domain-containing protein</fullName>
    </submittedName>
</protein>
<dbReference type="SUPFAM" id="SSF48452">
    <property type="entry name" value="TPR-like"/>
    <property type="match status" value="1"/>
</dbReference>
<dbReference type="InterPro" id="IPR019734">
    <property type="entry name" value="TPR_rpt"/>
</dbReference>
<organism evidence="3 5">
    <name type="scientific">Shewanella fidelis</name>
    <dbReference type="NCBI Taxonomy" id="173509"/>
    <lineage>
        <taxon>Bacteria</taxon>
        <taxon>Pseudomonadati</taxon>
        <taxon>Pseudomonadota</taxon>
        <taxon>Gammaproteobacteria</taxon>
        <taxon>Alteromonadales</taxon>
        <taxon>Shewanellaceae</taxon>
        <taxon>Shewanella</taxon>
    </lineage>
</organism>
<keyword evidence="6" id="KW-1185">Reference proteome</keyword>
<sequence>MNVSDSIITNQFSVSNFGEYYLPSVNRDTFEKIDSKTAFKQRFKQHLFKEDTLHIIIGLDSGLLTNYILSQPIPNGSKYIFVELDEVLNLLNIDIEPELQPYVQVLSMEQFAAHLESGDDDLYLIKDQCLTHNSIASTMGIIEQYSHCIKFVHKQIMLRTVEKKSYFEQKAFLVQQLKNLADNQYPASLLDGKFQGKTCIVIGGGPSLDDHIDWIKQHYDDLFILTVSRMAARLSSENIPAHIIVSVDPQDVSFEVNRDMMSLSKESLFINSHHVNHRLLSQWQGKSLFLGPKLPWLKEDYANIPTVGPTVTNSAVRIAIRLGFNTILLTGADFCFSSKGVSHAKGALEASAGANNSKIGEWVETYAGHMAETPVQLIYAAQALNEEALKHPQVSIINLSENAVKLDGVSYQSVAEVKLEPAKVSPQDLLNMLPSVAESTAKHLDEMLSGSENAVKAFETITALSTQAISLNAQARKHQFQSKQHQKIIDKINAIEEQLNKQFDDFCQVIKFYGYFEFSKFLTTKDSKNWSVEQMQEMTRLYYKAFKSISVELVQYLTETVSLLKVRLAELQPSADFDWLIDQWRIHNQPGRIHVVLQLREQLNLDVTMHQSQFDAIAKDYQHQLASMEHAYFSIGSANKSLHNTLAKVVDLYKSQNMTGLSQLIENIKPMISSDALAQRLHYLALCYWHILDKNDVAALDALQQIDKQNRTEVELKQLLLLALKLHNIDLAENTLEKIIAYSDEYLSQYAHVLSLQGKNQQALNAYLDYLDKYPTDISVLLKLGVFLAEMGQIDGARSSFEQVLIIDPDNLTAPNYLQQLQA</sequence>
<dbReference type="Pfam" id="PF13174">
    <property type="entry name" value="TPR_6"/>
    <property type="match status" value="1"/>
</dbReference>
<dbReference type="Proteomes" id="UP001259340">
    <property type="component" value="Unassembled WGS sequence"/>
</dbReference>
<comment type="caution">
    <text evidence="3">The sequence shown here is derived from an EMBL/GenBank/DDBJ whole genome shotgun (WGS) entry which is preliminary data.</text>
</comment>
<evidence type="ECO:0000256" key="1">
    <source>
        <dbReference type="PROSITE-ProRule" id="PRU00339"/>
    </source>
</evidence>
<reference evidence="4 6" key="1">
    <citation type="journal article" date="2022" name="bioRxiv">
        <title>Prophages regulate Shewanella fidelis 3313 motility and biofilm formation: implications for gut colonization dynamics in Ciona robusta.</title>
        <authorList>
            <person name="Natarajan O."/>
            <person name="Gibboney S.L."/>
            <person name="Young M.N."/>
            <person name="Lim S.J."/>
            <person name="Pluta N."/>
            <person name="Atkinson C.G."/>
            <person name="Leigh B.A."/>
            <person name="Liberti A."/>
            <person name="Kees E.D."/>
            <person name="Breitbart M."/>
            <person name="Gralnick J.A."/>
            <person name="Dishaw L.J."/>
        </authorList>
    </citation>
    <scope>NUCLEOTIDE SEQUENCE [LARGE SCALE GENOMIC DNA]</scope>
    <source>
        <strain evidence="4 6">JG4066</strain>
    </source>
</reference>
<dbReference type="Pfam" id="PF01973">
    <property type="entry name" value="MptE-like"/>
    <property type="match status" value="1"/>
</dbReference>
<dbReference type="Proteomes" id="UP001271263">
    <property type="component" value="Unassembled WGS sequence"/>
</dbReference>
<dbReference type="PROSITE" id="PS50005">
    <property type="entry name" value="TPR"/>
    <property type="match status" value="1"/>
</dbReference>
<dbReference type="InterPro" id="IPR002826">
    <property type="entry name" value="MptE-like"/>
</dbReference>
<evidence type="ECO:0000313" key="6">
    <source>
        <dbReference type="Proteomes" id="UP001271263"/>
    </source>
</evidence>
<dbReference type="EMBL" id="JAPMLD010000001">
    <property type="protein sequence ID" value="MDW4822598.1"/>
    <property type="molecule type" value="Genomic_DNA"/>
</dbReference>
<keyword evidence="1" id="KW-0802">TPR repeat</keyword>
<proteinExistence type="predicted"/>
<dbReference type="RefSeq" id="WP_310655086.1">
    <property type="nucleotide sequence ID" value="NZ_JAPMLA010000008.1"/>
</dbReference>
<evidence type="ECO:0000259" key="2">
    <source>
        <dbReference type="Pfam" id="PF01973"/>
    </source>
</evidence>
<dbReference type="EMBL" id="JAPMLE010000001">
    <property type="protein sequence ID" value="MDR8524516.1"/>
    <property type="molecule type" value="Genomic_DNA"/>
</dbReference>
<evidence type="ECO:0000313" key="3">
    <source>
        <dbReference type="EMBL" id="MDR8524516.1"/>
    </source>
</evidence>
<dbReference type="SMART" id="SM00028">
    <property type="entry name" value="TPR"/>
    <property type="match status" value="2"/>
</dbReference>
<accession>A0AAW8NQM3</accession>
<dbReference type="PANTHER" id="PTHR41786:SF1">
    <property type="entry name" value="6-HYDROXYMETHYLPTERIN DIPHOSPHOKINASE MPTE-LIKE DOMAIN-CONTAINING PROTEIN"/>
    <property type="match status" value="1"/>
</dbReference>
<evidence type="ECO:0000313" key="5">
    <source>
        <dbReference type="Proteomes" id="UP001259340"/>
    </source>
</evidence>
<dbReference type="AlphaFoldDB" id="A0AAW8NQM3"/>
<name>A0AAW8NQM3_9GAMM</name>
<reference evidence="3" key="2">
    <citation type="submission" date="2022-11" db="EMBL/GenBank/DDBJ databases">
        <title>Prophages regulate Shewanella fidelis motility and biofilm formation: implications for gut colonization dynamics in Ciona robusta.</title>
        <authorList>
            <person name="Natarajan O."/>
            <person name="Gibboney S.L."/>
            <person name="Young M.N."/>
            <person name="Lim S.J."/>
            <person name="Pluta N."/>
            <person name="Atkinson C.G.F."/>
            <person name="Leigh B.A."/>
            <person name="Liberti A."/>
            <person name="Kees E."/>
            <person name="Breitbart M."/>
            <person name="Gralnick J."/>
            <person name="Dishaw L.J."/>
        </authorList>
    </citation>
    <scope>NUCLEOTIDE SEQUENCE</scope>
    <source>
        <strain evidence="3">3313</strain>
    </source>
</reference>
<dbReference type="InterPro" id="IPR011990">
    <property type="entry name" value="TPR-like_helical_dom_sf"/>
</dbReference>
<gene>
    <name evidence="3" type="ORF">OS133_12855</name>
    <name evidence="4" type="ORF">OS134_00715</name>
</gene>
<feature type="domain" description="6-hydroxymethylpterin diphosphokinase MptE-like" evidence="2">
    <location>
        <begin position="175"/>
        <end position="338"/>
    </location>
</feature>
<dbReference type="PANTHER" id="PTHR41786">
    <property type="entry name" value="MOTILITY ACCESSORY FACTOR MAF"/>
    <property type="match status" value="1"/>
</dbReference>